<evidence type="ECO:0008006" key="3">
    <source>
        <dbReference type="Google" id="ProtNLM"/>
    </source>
</evidence>
<evidence type="ECO:0000313" key="1">
    <source>
        <dbReference type="EMBL" id="PBK89968.1"/>
    </source>
</evidence>
<keyword evidence="2" id="KW-1185">Reference proteome</keyword>
<accession>A0A2H3DGI5</accession>
<proteinExistence type="predicted"/>
<evidence type="ECO:0000313" key="2">
    <source>
        <dbReference type="Proteomes" id="UP000217790"/>
    </source>
</evidence>
<dbReference type="Proteomes" id="UP000217790">
    <property type="component" value="Unassembled WGS sequence"/>
</dbReference>
<organism evidence="1 2">
    <name type="scientific">Armillaria gallica</name>
    <name type="common">Bulbous honey fungus</name>
    <name type="synonym">Armillaria bulbosa</name>
    <dbReference type="NCBI Taxonomy" id="47427"/>
    <lineage>
        <taxon>Eukaryota</taxon>
        <taxon>Fungi</taxon>
        <taxon>Dikarya</taxon>
        <taxon>Basidiomycota</taxon>
        <taxon>Agaricomycotina</taxon>
        <taxon>Agaricomycetes</taxon>
        <taxon>Agaricomycetidae</taxon>
        <taxon>Agaricales</taxon>
        <taxon>Marasmiineae</taxon>
        <taxon>Physalacriaceae</taxon>
        <taxon>Armillaria</taxon>
    </lineage>
</organism>
<protein>
    <recommendedName>
        <fullName evidence="3">F-box domain-containing protein</fullName>
    </recommendedName>
</protein>
<dbReference type="InterPro" id="IPR032675">
    <property type="entry name" value="LRR_dom_sf"/>
</dbReference>
<dbReference type="AlphaFoldDB" id="A0A2H3DGI5"/>
<dbReference type="InParanoid" id="A0A2H3DGI5"/>
<gene>
    <name evidence="1" type="ORF">ARMGADRAFT_322775</name>
</gene>
<dbReference type="EMBL" id="KZ293667">
    <property type="protein sequence ID" value="PBK89968.1"/>
    <property type="molecule type" value="Genomic_DNA"/>
</dbReference>
<dbReference type="SUPFAM" id="SSF52047">
    <property type="entry name" value="RNI-like"/>
    <property type="match status" value="1"/>
</dbReference>
<name>A0A2H3DGI5_ARMGA</name>
<dbReference type="OrthoDB" id="2896477at2759"/>
<reference evidence="2" key="1">
    <citation type="journal article" date="2017" name="Nat. Ecol. Evol.">
        <title>Genome expansion and lineage-specific genetic innovations in the forest pathogenic fungi Armillaria.</title>
        <authorList>
            <person name="Sipos G."/>
            <person name="Prasanna A.N."/>
            <person name="Walter M.C."/>
            <person name="O'Connor E."/>
            <person name="Balint B."/>
            <person name="Krizsan K."/>
            <person name="Kiss B."/>
            <person name="Hess J."/>
            <person name="Varga T."/>
            <person name="Slot J."/>
            <person name="Riley R."/>
            <person name="Boka B."/>
            <person name="Rigling D."/>
            <person name="Barry K."/>
            <person name="Lee J."/>
            <person name="Mihaltcheva S."/>
            <person name="LaButti K."/>
            <person name="Lipzen A."/>
            <person name="Waldron R."/>
            <person name="Moloney N.M."/>
            <person name="Sperisen C."/>
            <person name="Kredics L."/>
            <person name="Vagvoelgyi C."/>
            <person name="Patrignani A."/>
            <person name="Fitzpatrick D."/>
            <person name="Nagy I."/>
            <person name="Doyle S."/>
            <person name="Anderson J.B."/>
            <person name="Grigoriev I.V."/>
            <person name="Gueldener U."/>
            <person name="Muensterkoetter M."/>
            <person name="Nagy L.G."/>
        </authorList>
    </citation>
    <scope>NUCLEOTIDE SEQUENCE [LARGE SCALE GENOMIC DNA]</scope>
    <source>
        <strain evidence="2">Ar21-2</strain>
    </source>
</reference>
<dbReference type="Gene3D" id="3.80.10.10">
    <property type="entry name" value="Ribonuclease Inhibitor"/>
    <property type="match status" value="1"/>
</dbReference>
<sequence>MSCTKEANLYLPLEVIGEVMQHNYNDAPALKSSSLVSKSWRVASLRYLFSYADFSSPEDLSRWANIGFSLPHVIKFVRAVRFSPGARLKDLELSILDDEFPPSLPDSEERLAAIKQILSSPSRNTSNPVNILIPKMPRVTVFEWSTSKIRIRVTPETQQLIYAFISVEKLVFSGSFINVAHAKAFFGLFPPLRTLQMNRVEISRSNSSEFDPPFVFTGNLTKLEELTIEKSLTPLDWLVDEVLAISRPSSLRRITYSDASTFSADALGYLLSLSARSLEVLFIPVQAASKFPTFTTPSLISLVSLTLSIELETQTILLDLQLCTDALQILPSAPKLTEFVLQLYAYSSADIAIIMKEDVFDWARLADTALWRFPTLKRFVFRVSMDKELSPMENKAINMFVPKALLGTLGRRLVVEWVGSYGRRQGWELY</sequence>